<comment type="similarity">
    <text evidence="2">Belongs to the PBP/GOBP family.</text>
</comment>
<feature type="chain" id="PRO_5046221760" description="Odorant binding protein" evidence="4">
    <location>
        <begin position="18"/>
        <end position="349"/>
    </location>
</feature>
<keyword evidence="4" id="KW-0732">Signal</keyword>
<dbReference type="Proteomes" id="UP001153292">
    <property type="component" value="Chromosome 15"/>
</dbReference>
<gene>
    <name evidence="5" type="ORF">CHILSU_LOCUS2865</name>
</gene>
<evidence type="ECO:0000313" key="5">
    <source>
        <dbReference type="EMBL" id="CAH2982442.1"/>
    </source>
</evidence>
<dbReference type="PANTHER" id="PTHR21066:SF15">
    <property type="entry name" value="GH25962P-RELATED"/>
    <property type="match status" value="1"/>
</dbReference>
<evidence type="ECO:0000256" key="1">
    <source>
        <dbReference type="ARBA" id="ARBA00004613"/>
    </source>
</evidence>
<dbReference type="InterPro" id="IPR052295">
    <property type="entry name" value="Odorant-binding_protein"/>
</dbReference>
<dbReference type="Gene3D" id="1.10.238.270">
    <property type="match status" value="2"/>
</dbReference>
<feature type="signal peptide" evidence="4">
    <location>
        <begin position="1"/>
        <end position="17"/>
    </location>
</feature>
<dbReference type="SUPFAM" id="SSF47565">
    <property type="entry name" value="Insect pheromone/odorant-binding proteins"/>
    <property type="match status" value="1"/>
</dbReference>
<name>A0ABN8L885_CHISP</name>
<keyword evidence="3" id="KW-0964">Secreted</keyword>
<accession>A0ABN8L885</accession>
<organism evidence="5 6">
    <name type="scientific">Chilo suppressalis</name>
    <name type="common">Asiatic rice borer moth</name>
    <dbReference type="NCBI Taxonomy" id="168631"/>
    <lineage>
        <taxon>Eukaryota</taxon>
        <taxon>Metazoa</taxon>
        <taxon>Ecdysozoa</taxon>
        <taxon>Arthropoda</taxon>
        <taxon>Hexapoda</taxon>
        <taxon>Insecta</taxon>
        <taxon>Pterygota</taxon>
        <taxon>Neoptera</taxon>
        <taxon>Endopterygota</taxon>
        <taxon>Lepidoptera</taxon>
        <taxon>Glossata</taxon>
        <taxon>Ditrysia</taxon>
        <taxon>Pyraloidea</taxon>
        <taxon>Crambidae</taxon>
        <taxon>Crambinae</taxon>
        <taxon>Chilo</taxon>
    </lineage>
</organism>
<sequence length="349" mass="39905">MFRLFFCLVIFVTTSYGDLLTQERSRGATLKPISACCDIPELGDSKPLTECSKPKLLGPCNDIQCVFEKSGFLVDRNTLNKDVYKKHLRKWAEAHDSWTEAVERAIADCVDKELRQYLDYPCRAYDVFTCTGIAMLKEKPHECCKIPPFFEDADFEECGFKKADDEHPHERHGPPDCSKQLCMLKKYDLAKEDNIDFEALAKFMDKWVEAHPDFKSSVDAAKERCIGKPLPGPPYICEANKIVFCVSSTLIEAIGLKKPVDIPDLPPVPNKCHMTNTMYKQCCIFPPFFTRDVARECGAKLTVSEMLDDVDIVTIKRQMFSKNCPVIVPTPECEGLKKFYDECKEYYYK</sequence>
<evidence type="ECO:0000256" key="3">
    <source>
        <dbReference type="ARBA" id="ARBA00022525"/>
    </source>
</evidence>
<proteinExistence type="inferred from homology"/>
<protein>
    <recommendedName>
        <fullName evidence="7">Odorant binding protein</fullName>
    </recommendedName>
</protein>
<evidence type="ECO:0008006" key="7">
    <source>
        <dbReference type="Google" id="ProtNLM"/>
    </source>
</evidence>
<comment type="subcellular location">
    <subcellularLocation>
        <location evidence="1">Secreted</location>
    </subcellularLocation>
</comment>
<evidence type="ECO:0000256" key="4">
    <source>
        <dbReference type="SAM" id="SignalP"/>
    </source>
</evidence>
<dbReference type="EMBL" id="OU963908">
    <property type="protein sequence ID" value="CAH2982442.1"/>
    <property type="molecule type" value="Genomic_DNA"/>
</dbReference>
<dbReference type="PANTHER" id="PTHR21066">
    <property type="entry name" value="ODORANT-BINDING PROTEIN 59A-RELATED"/>
    <property type="match status" value="1"/>
</dbReference>
<evidence type="ECO:0000313" key="6">
    <source>
        <dbReference type="Proteomes" id="UP001153292"/>
    </source>
</evidence>
<reference evidence="5" key="1">
    <citation type="submission" date="2021-12" db="EMBL/GenBank/DDBJ databases">
        <authorList>
            <person name="King R."/>
        </authorList>
    </citation>
    <scope>NUCLEOTIDE SEQUENCE</scope>
</reference>
<evidence type="ECO:0000256" key="2">
    <source>
        <dbReference type="ARBA" id="ARBA00008098"/>
    </source>
</evidence>
<dbReference type="InterPro" id="IPR036728">
    <property type="entry name" value="PBP_GOBP_sf"/>
</dbReference>
<keyword evidence="6" id="KW-1185">Reference proteome</keyword>